<evidence type="ECO:0008006" key="4">
    <source>
        <dbReference type="Google" id="ProtNLM"/>
    </source>
</evidence>
<gene>
    <name evidence="2" type="ORF">ACFS7Z_13930</name>
</gene>
<protein>
    <recommendedName>
        <fullName evidence="4">TMhelix containing protein</fullName>
    </recommendedName>
</protein>
<sequence>MDFINVIKPADERTSRMKTRNATLKSLSDLAPNELLSLYDNLDLSVRCILNSIGVLIALAQVFYIVKVPIAVLVGGYHISVVDVITGIIIDIGVIIIPPIVYWGTIFFALWINEELDTKKKAV</sequence>
<feature type="transmembrane region" description="Helical" evidence="1">
    <location>
        <begin position="53"/>
        <end position="79"/>
    </location>
</feature>
<evidence type="ECO:0000256" key="1">
    <source>
        <dbReference type="SAM" id="Phobius"/>
    </source>
</evidence>
<keyword evidence="1" id="KW-1133">Transmembrane helix</keyword>
<keyword evidence="1" id="KW-0472">Membrane</keyword>
<evidence type="ECO:0000313" key="2">
    <source>
        <dbReference type="EMBL" id="MFD3001465.1"/>
    </source>
</evidence>
<proteinExistence type="predicted"/>
<dbReference type="Proteomes" id="UP001597641">
    <property type="component" value="Unassembled WGS sequence"/>
</dbReference>
<feature type="transmembrane region" description="Helical" evidence="1">
    <location>
        <begin position="85"/>
        <end position="112"/>
    </location>
</feature>
<evidence type="ECO:0000313" key="3">
    <source>
        <dbReference type="Proteomes" id="UP001597641"/>
    </source>
</evidence>
<reference evidence="3" key="1">
    <citation type="journal article" date="2019" name="Int. J. Syst. Evol. Microbiol.">
        <title>The Global Catalogue of Microorganisms (GCM) 10K type strain sequencing project: providing services to taxonomists for standard genome sequencing and annotation.</title>
        <authorList>
            <consortium name="The Broad Institute Genomics Platform"/>
            <consortium name="The Broad Institute Genome Sequencing Center for Infectious Disease"/>
            <person name="Wu L."/>
            <person name="Ma J."/>
        </authorList>
    </citation>
    <scope>NUCLEOTIDE SEQUENCE [LARGE SCALE GENOMIC DNA]</scope>
    <source>
        <strain evidence="3">KCTC 23984</strain>
    </source>
</reference>
<name>A0ABW6BVY3_9BACT</name>
<accession>A0ABW6BVY3</accession>
<comment type="caution">
    <text evidence="2">The sequence shown here is derived from an EMBL/GenBank/DDBJ whole genome shotgun (WGS) entry which is preliminary data.</text>
</comment>
<dbReference type="EMBL" id="JBHUOX010000009">
    <property type="protein sequence ID" value="MFD3001465.1"/>
    <property type="molecule type" value="Genomic_DNA"/>
</dbReference>
<organism evidence="2 3">
    <name type="scientific">Pontibacter toksunensis</name>
    <dbReference type="NCBI Taxonomy" id="1332631"/>
    <lineage>
        <taxon>Bacteria</taxon>
        <taxon>Pseudomonadati</taxon>
        <taxon>Bacteroidota</taxon>
        <taxon>Cytophagia</taxon>
        <taxon>Cytophagales</taxon>
        <taxon>Hymenobacteraceae</taxon>
        <taxon>Pontibacter</taxon>
    </lineage>
</organism>
<keyword evidence="3" id="KW-1185">Reference proteome</keyword>
<keyword evidence="1" id="KW-0812">Transmembrane</keyword>
<dbReference type="RefSeq" id="WP_377485587.1">
    <property type="nucleotide sequence ID" value="NZ_JBHUOX010000009.1"/>
</dbReference>